<dbReference type="Gene3D" id="1.10.287.950">
    <property type="entry name" value="Methyl-accepting chemotaxis protein"/>
    <property type="match status" value="1"/>
</dbReference>
<sequence>MLILKSRRKDGTIMRESRSGLELAWLDVKRMWFSRAVRMSLLGLLLLPLLYSFIYLWAFWDPSDHTDRLPLAIVNEDAGAKRSGEQRNLGLELTDKLLADQKTSWKETGREQAHAGILGGKYAMALYLPPDFSEHAFSVSGDQPRPTPLQIELNEGANMLTANVVRAIADRIQNDLRKELQDNYLTVIFDQVLNGAEGLKEAADGAVKLSDASQRAYEGASRLSGGLQQGASGIAQLSGGVQALTAGADQMERGLTQLSTWSRHVSTEWKDWSGKLAAAKQSMPGLMSELSTTKPNLSQSLEQLTADAEAYKNDLRAVKQSANELDQLQSMLLSANANINEVNNRLEQAKSLLPELSKRYSKLSDDPKFKQLNKALTDAQQSGTAAEEELSDIIQAMDKQTAAMNQSVGQLEQRTAQLQQRMDEIMNQTDDFRSAVDRVSLLLGQQHKTVNTIDERVNEVSSGVTRLQQGSDKLKNGLEQLGGGISALQTGHAKLADGAAALTAGLEQIHRGQAELSDKLTDAAGMASEDGRAETRQAVINDPVRLEEHNLHPVPNNGVGFAPYFIALSLWVGSLVLFFVNDIWQVLERPHGALSYIVSKYIALATLSVCQALLSVFILHTGLGIPTVVAPIALYVYAALVGLVFTAILFMLIAVLGSEKGRFAAVLILMLQLTSSAGSYPVELEPLFFQTIHPLLPMTYAVEGLRHLISIGGWNEIIRTAVVLSGFGVGSLLLFYLLKRRKIMAEIKLVEVRPAV</sequence>
<feature type="coiled-coil region" evidence="5">
    <location>
        <begin position="294"/>
        <end position="366"/>
    </location>
</feature>
<dbReference type="OrthoDB" id="9811483at2"/>
<evidence type="ECO:0000313" key="8">
    <source>
        <dbReference type="EMBL" id="RAP73735.1"/>
    </source>
</evidence>
<dbReference type="EMBL" id="QLUW01000006">
    <property type="protein sequence ID" value="RAP73735.1"/>
    <property type="molecule type" value="Genomic_DNA"/>
</dbReference>
<accession>A0A328TYL8</accession>
<keyword evidence="3 6" id="KW-1133">Transmembrane helix</keyword>
<comment type="caution">
    <text evidence="8">The sequence shown here is derived from an EMBL/GenBank/DDBJ whole genome shotgun (WGS) entry which is preliminary data.</text>
</comment>
<dbReference type="InterPro" id="IPR051328">
    <property type="entry name" value="T7SS_ABC-Transporter"/>
</dbReference>
<dbReference type="SUPFAM" id="SSF57997">
    <property type="entry name" value="Tropomyosin"/>
    <property type="match status" value="1"/>
</dbReference>
<dbReference type="Proteomes" id="UP000249260">
    <property type="component" value="Unassembled WGS sequence"/>
</dbReference>
<feature type="transmembrane region" description="Helical" evidence="6">
    <location>
        <begin position="601"/>
        <end position="620"/>
    </location>
</feature>
<gene>
    <name evidence="8" type="ORF">DL346_26090</name>
</gene>
<proteinExistence type="predicted"/>
<evidence type="ECO:0000256" key="6">
    <source>
        <dbReference type="SAM" id="Phobius"/>
    </source>
</evidence>
<organism evidence="8 9">
    <name type="scientific">Paenibacillus montanisoli</name>
    <dbReference type="NCBI Taxonomy" id="2081970"/>
    <lineage>
        <taxon>Bacteria</taxon>
        <taxon>Bacillati</taxon>
        <taxon>Bacillota</taxon>
        <taxon>Bacilli</taxon>
        <taxon>Bacillales</taxon>
        <taxon>Paenibacillaceae</taxon>
        <taxon>Paenibacillus</taxon>
    </lineage>
</organism>
<evidence type="ECO:0000256" key="5">
    <source>
        <dbReference type="SAM" id="Coils"/>
    </source>
</evidence>
<dbReference type="NCBIfam" id="TIGR03061">
    <property type="entry name" value="pip_yhgE_Nterm"/>
    <property type="match status" value="1"/>
</dbReference>
<keyword evidence="2 6" id="KW-0812">Transmembrane</keyword>
<evidence type="ECO:0000256" key="1">
    <source>
        <dbReference type="ARBA" id="ARBA00004141"/>
    </source>
</evidence>
<feature type="transmembrane region" description="Helical" evidence="6">
    <location>
        <begin position="717"/>
        <end position="738"/>
    </location>
</feature>
<keyword evidence="4 6" id="KW-0472">Membrane</keyword>
<feature type="domain" description="ABC-2 type transporter transmembrane" evidence="7">
    <location>
        <begin position="42"/>
        <end position="177"/>
    </location>
</feature>
<dbReference type="Gene3D" id="3.40.1710.10">
    <property type="entry name" value="abc type-2 transporter like domain"/>
    <property type="match status" value="1"/>
</dbReference>
<dbReference type="PANTHER" id="PTHR43077">
    <property type="entry name" value="TRANSPORT PERMEASE YVFS-RELATED"/>
    <property type="match status" value="1"/>
</dbReference>
<reference evidence="8 9" key="1">
    <citation type="submission" date="2018-06" db="EMBL/GenBank/DDBJ databases">
        <title>Paenibacillus montanisoli sp. nov., isolated from mountain area soil.</title>
        <authorList>
            <person name="Wu M."/>
        </authorList>
    </citation>
    <scope>NUCLEOTIDE SEQUENCE [LARGE SCALE GENOMIC DNA]</scope>
    <source>
        <strain evidence="8 9">RA17</strain>
    </source>
</reference>
<keyword evidence="9" id="KW-1185">Reference proteome</keyword>
<evidence type="ECO:0000259" key="7">
    <source>
        <dbReference type="Pfam" id="PF12698"/>
    </source>
</evidence>
<feature type="transmembrane region" description="Helical" evidence="6">
    <location>
        <begin position="663"/>
        <end position="682"/>
    </location>
</feature>
<evidence type="ECO:0000256" key="2">
    <source>
        <dbReference type="ARBA" id="ARBA00022692"/>
    </source>
</evidence>
<comment type="subcellular location">
    <subcellularLocation>
        <location evidence="1">Membrane</location>
        <topology evidence="1">Multi-pass membrane protein</topology>
    </subcellularLocation>
</comment>
<dbReference type="InterPro" id="IPR017501">
    <property type="entry name" value="Phage_infect_YhgE_C"/>
</dbReference>
<feature type="transmembrane region" description="Helical" evidence="6">
    <location>
        <begin position="561"/>
        <end position="580"/>
    </location>
</feature>
<dbReference type="InterPro" id="IPR017500">
    <property type="entry name" value="Phage_infect_YhgE_N"/>
</dbReference>
<keyword evidence="5" id="KW-0175">Coiled coil</keyword>
<evidence type="ECO:0000256" key="3">
    <source>
        <dbReference type="ARBA" id="ARBA00022989"/>
    </source>
</evidence>
<name>A0A328TYL8_9BACL</name>
<feature type="transmembrane region" description="Helical" evidence="6">
    <location>
        <begin position="632"/>
        <end position="656"/>
    </location>
</feature>
<evidence type="ECO:0000313" key="9">
    <source>
        <dbReference type="Proteomes" id="UP000249260"/>
    </source>
</evidence>
<feature type="domain" description="ABC-2 type transporter transmembrane" evidence="7">
    <location>
        <begin position="537"/>
        <end position="736"/>
    </location>
</feature>
<dbReference type="NCBIfam" id="TIGR03062">
    <property type="entry name" value="pip_yhgE_Cterm"/>
    <property type="match status" value="1"/>
</dbReference>
<dbReference type="PANTHER" id="PTHR43077:SF5">
    <property type="entry name" value="PHAGE INFECTION PROTEIN"/>
    <property type="match status" value="1"/>
</dbReference>
<dbReference type="InterPro" id="IPR013525">
    <property type="entry name" value="ABC2_TM"/>
</dbReference>
<feature type="transmembrane region" description="Helical" evidence="6">
    <location>
        <begin position="39"/>
        <end position="60"/>
    </location>
</feature>
<dbReference type="Pfam" id="PF12698">
    <property type="entry name" value="ABC2_membrane_3"/>
    <property type="match status" value="2"/>
</dbReference>
<dbReference type="GO" id="GO:0016020">
    <property type="term" value="C:membrane"/>
    <property type="evidence" value="ECO:0007669"/>
    <property type="project" value="UniProtKB-SubCell"/>
</dbReference>
<protein>
    <recommendedName>
        <fullName evidence="7">ABC-2 type transporter transmembrane domain-containing protein</fullName>
    </recommendedName>
</protein>
<dbReference type="AlphaFoldDB" id="A0A328TYL8"/>
<dbReference type="Gene3D" id="1.20.1480.30">
    <property type="entry name" value="Designed four-helix bundle protein"/>
    <property type="match status" value="1"/>
</dbReference>
<dbReference type="GO" id="GO:0140359">
    <property type="term" value="F:ABC-type transporter activity"/>
    <property type="evidence" value="ECO:0007669"/>
    <property type="project" value="InterPro"/>
</dbReference>
<evidence type="ECO:0000256" key="4">
    <source>
        <dbReference type="ARBA" id="ARBA00023136"/>
    </source>
</evidence>